<name>A0A1F7RP54_9BACT</name>
<dbReference type="InterPro" id="IPR051158">
    <property type="entry name" value="Metallophosphoesterase_sf"/>
</dbReference>
<keyword evidence="1" id="KW-1133">Transmembrane helix</keyword>
<dbReference type="PANTHER" id="PTHR31302">
    <property type="entry name" value="TRANSMEMBRANE PROTEIN WITH METALLOPHOSPHOESTERASE DOMAIN-RELATED"/>
    <property type="match status" value="1"/>
</dbReference>
<protein>
    <recommendedName>
        <fullName evidence="2">Calcineurin-like phosphoesterase domain-containing protein</fullName>
    </recommendedName>
</protein>
<dbReference type="SUPFAM" id="SSF56300">
    <property type="entry name" value="Metallo-dependent phosphatases"/>
    <property type="match status" value="1"/>
</dbReference>
<accession>A0A1F7RP54</accession>
<dbReference type="Pfam" id="PF00149">
    <property type="entry name" value="Metallophos"/>
    <property type="match status" value="1"/>
</dbReference>
<evidence type="ECO:0000313" key="4">
    <source>
        <dbReference type="Proteomes" id="UP000179266"/>
    </source>
</evidence>
<dbReference type="InterPro" id="IPR004843">
    <property type="entry name" value="Calcineurin-like_PHP"/>
</dbReference>
<comment type="caution">
    <text evidence="3">The sequence shown here is derived from an EMBL/GenBank/DDBJ whole genome shotgun (WGS) entry which is preliminary data.</text>
</comment>
<feature type="transmembrane region" description="Helical" evidence="1">
    <location>
        <begin position="121"/>
        <end position="141"/>
    </location>
</feature>
<feature type="transmembrane region" description="Helical" evidence="1">
    <location>
        <begin position="33"/>
        <end position="54"/>
    </location>
</feature>
<evidence type="ECO:0000256" key="1">
    <source>
        <dbReference type="SAM" id="Phobius"/>
    </source>
</evidence>
<feature type="transmembrane region" description="Helical" evidence="1">
    <location>
        <begin position="60"/>
        <end position="79"/>
    </location>
</feature>
<evidence type="ECO:0000259" key="2">
    <source>
        <dbReference type="Pfam" id="PF00149"/>
    </source>
</evidence>
<organism evidence="3 4">
    <name type="scientific">Candidatus Schekmanbacteria bacterium RBG_13_48_7</name>
    <dbReference type="NCBI Taxonomy" id="1817878"/>
    <lineage>
        <taxon>Bacteria</taxon>
        <taxon>Candidatus Schekmaniibacteriota</taxon>
    </lineage>
</organism>
<keyword evidence="1" id="KW-0472">Membrane</keyword>
<dbReference type="InterPro" id="IPR029052">
    <property type="entry name" value="Metallo-depent_PP-like"/>
</dbReference>
<dbReference type="GO" id="GO:0016787">
    <property type="term" value="F:hydrolase activity"/>
    <property type="evidence" value="ECO:0007669"/>
    <property type="project" value="InterPro"/>
</dbReference>
<sequence>MRRIFKEPGITPEEIHDRIVGGHIHNTLVFLQYFVPLPSSLITLFLILLGLGGIIVWLPFWIPVFIVYVIFVMSDWFLLKKLPEKRISFAPVIPPLMIFATARVIVILTCGILPFDWSVRILAMGIIQMFMTICEVWGMVFEPFQIKVTHIEISSEKLQSSVKPVKILHISDIHIERITKREEDIVRLTNELNPDLIVLTGDFINFSYVKDTLAMKDVQRFLNQLYAPCGMYAVRGTFFVDLPSVIPKLLEDTHVVLLEKEYRKISCNGHTFYIAGLPCNKHPDSDRPELKELLAQIPCDHFVLLLYHSPDLFPDAAGKVDLYLGGHTHGGQVCIPGIGPLTTSSMYGRKYYAGKYTENGTIAYISRGLGMEGLGAPRIRFFCPPELVMISLGG</sequence>
<dbReference type="Gene3D" id="3.60.21.10">
    <property type="match status" value="1"/>
</dbReference>
<gene>
    <name evidence="3" type="ORF">A2161_03635</name>
</gene>
<dbReference type="Proteomes" id="UP000179266">
    <property type="component" value="Unassembled WGS sequence"/>
</dbReference>
<feature type="domain" description="Calcineurin-like phosphoesterase" evidence="2">
    <location>
        <begin position="166"/>
        <end position="236"/>
    </location>
</feature>
<proteinExistence type="predicted"/>
<dbReference type="CDD" id="cd07385">
    <property type="entry name" value="MPP_YkuE_C"/>
    <property type="match status" value="1"/>
</dbReference>
<evidence type="ECO:0000313" key="3">
    <source>
        <dbReference type="EMBL" id="OGL43346.1"/>
    </source>
</evidence>
<dbReference type="EMBL" id="MGDD01000279">
    <property type="protein sequence ID" value="OGL43346.1"/>
    <property type="molecule type" value="Genomic_DNA"/>
</dbReference>
<feature type="transmembrane region" description="Helical" evidence="1">
    <location>
        <begin position="91"/>
        <end position="115"/>
    </location>
</feature>
<reference evidence="3 4" key="1">
    <citation type="journal article" date="2016" name="Nat. Commun.">
        <title>Thousands of microbial genomes shed light on interconnected biogeochemical processes in an aquifer system.</title>
        <authorList>
            <person name="Anantharaman K."/>
            <person name="Brown C.T."/>
            <person name="Hug L.A."/>
            <person name="Sharon I."/>
            <person name="Castelle C.J."/>
            <person name="Probst A.J."/>
            <person name="Thomas B.C."/>
            <person name="Singh A."/>
            <person name="Wilkins M.J."/>
            <person name="Karaoz U."/>
            <person name="Brodie E.L."/>
            <person name="Williams K.H."/>
            <person name="Hubbard S.S."/>
            <person name="Banfield J.F."/>
        </authorList>
    </citation>
    <scope>NUCLEOTIDE SEQUENCE [LARGE SCALE GENOMIC DNA]</scope>
</reference>
<dbReference type="PANTHER" id="PTHR31302:SF0">
    <property type="entry name" value="TRANSMEMBRANE PROTEIN WITH METALLOPHOSPHOESTERASE DOMAIN"/>
    <property type="match status" value="1"/>
</dbReference>
<dbReference type="AlphaFoldDB" id="A0A1F7RP54"/>
<keyword evidence="1" id="KW-0812">Transmembrane</keyword>